<accession>A0AAD6ZFC8</accession>
<feature type="transmembrane region" description="Helical" evidence="1">
    <location>
        <begin position="76"/>
        <end position="97"/>
    </location>
</feature>
<keyword evidence="1" id="KW-0812">Transmembrane</keyword>
<proteinExistence type="predicted"/>
<keyword evidence="1" id="KW-1133">Transmembrane helix</keyword>
<evidence type="ECO:0000256" key="1">
    <source>
        <dbReference type="SAM" id="Phobius"/>
    </source>
</evidence>
<dbReference type="AlphaFoldDB" id="A0AAD6ZFC8"/>
<evidence type="ECO:0000313" key="3">
    <source>
        <dbReference type="Proteomes" id="UP001218218"/>
    </source>
</evidence>
<name>A0AAD6ZFC8_9AGAR</name>
<reference evidence="2" key="1">
    <citation type="submission" date="2023-03" db="EMBL/GenBank/DDBJ databases">
        <title>Massive genome expansion in bonnet fungi (Mycena s.s.) driven by repeated elements and novel gene families across ecological guilds.</title>
        <authorList>
            <consortium name="Lawrence Berkeley National Laboratory"/>
            <person name="Harder C.B."/>
            <person name="Miyauchi S."/>
            <person name="Viragh M."/>
            <person name="Kuo A."/>
            <person name="Thoen E."/>
            <person name="Andreopoulos B."/>
            <person name="Lu D."/>
            <person name="Skrede I."/>
            <person name="Drula E."/>
            <person name="Henrissat B."/>
            <person name="Morin E."/>
            <person name="Kohler A."/>
            <person name="Barry K."/>
            <person name="LaButti K."/>
            <person name="Morin E."/>
            <person name="Salamov A."/>
            <person name="Lipzen A."/>
            <person name="Mereny Z."/>
            <person name="Hegedus B."/>
            <person name="Baldrian P."/>
            <person name="Stursova M."/>
            <person name="Weitz H."/>
            <person name="Taylor A."/>
            <person name="Grigoriev I.V."/>
            <person name="Nagy L.G."/>
            <person name="Martin F."/>
            <person name="Kauserud H."/>
        </authorList>
    </citation>
    <scope>NUCLEOTIDE SEQUENCE</scope>
    <source>
        <strain evidence="2">CBHHK002</strain>
    </source>
</reference>
<keyword evidence="1" id="KW-0472">Membrane</keyword>
<feature type="transmembrane region" description="Helical" evidence="1">
    <location>
        <begin position="41"/>
        <end position="64"/>
    </location>
</feature>
<keyword evidence="3" id="KW-1185">Reference proteome</keyword>
<dbReference type="Proteomes" id="UP001218218">
    <property type="component" value="Unassembled WGS sequence"/>
</dbReference>
<dbReference type="EMBL" id="JARIHO010000054">
    <property type="protein sequence ID" value="KAJ7319241.1"/>
    <property type="molecule type" value="Genomic_DNA"/>
</dbReference>
<gene>
    <name evidence="2" type="ORF">DFH08DRAFT_1034904</name>
</gene>
<protein>
    <submittedName>
        <fullName evidence="2">Uncharacterized protein</fullName>
    </submittedName>
</protein>
<evidence type="ECO:0000313" key="2">
    <source>
        <dbReference type="EMBL" id="KAJ7319241.1"/>
    </source>
</evidence>
<feature type="transmembrane region" description="Helical" evidence="1">
    <location>
        <begin position="118"/>
        <end position="140"/>
    </location>
</feature>
<sequence>MNHTYEAPTSSAASEPKLESEQEVKLVSLGAKLGIFHVGHALLVGAHAVAVVAAVKGWFITVAATNAASIQTEVTAVLQGAFLIIVGGLVSLVREFAVDENIQHPHFTPPDPSGLKTIMFYLACGTLLQVSSGAILTLAVNLNASPTKLSFPGQPVYLASRFGDFDEIWPSTILNDDSVTSFNPNQLSPATRNAANAALNMFPVRPNHTRYPGLQGSSTWRLLHDLVNQDNLENPFGNRENTWTEARVQATLVNIHCSQIEDATVNTFTLPLGSTDMSLAQPSPRDGSESFIFRNISDLATSAAWVNVSMPKPPYWDPDLPGLNIVGYWGSYNTSLILPSTSRVVGSYRRSSRTKAKVYFQPWAWASDSVLINGPPGHNQVVMVIATQRLGAFLVDSAGNPGAMVNLSQYQGPQSSDGGHGGQAYIQVIGCTAINEDLTATIDPEGRLLDPPSRADTMIGFEGPHGDHTWDQFQWGNTKGGSQAERQLLLALTPSSPAYNNTVPQGASTPTPESLLADLLDGSAPSFSFIGTSIQRNALVTFQGALERLFASYLWNVNTLCTPPSVASTKWPAIQPSLQGCPEYSFFATEVDLEVVIPAGFALAVVKWRAIASLRRRIQHADGLLDSARILGRGSKIPEVVAEETLRLDSKKNQRRELFNSVLMKRLSYVEDDGIGGYLNIDDSGTDFIPPQN</sequence>
<organism evidence="2 3">
    <name type="scientific">Mycena albidolilacea</name>
    <dbReference type="NCBI Taxonomy" id="1033008"/>
    <lineage>
        <taxon>Eukaryota</taxon>
        <taxon>Fungi</taxon>
        <taxon>Dikarya</taxon>
        <taxon>Basidiomycota</taxon>
        <taxon>Agaricomycotina</taxon>
        <taxon>Agaricomycetes</taxon>
        <taxon>Agaricomycetidae</taxon>
        <taxon>Agaricales</taxon>
        <taxon>Marasmiineae</taxon>
        <taxon>Mycenaceae</taxon>
        <taxon>Mycena</taxon>
    </lineage>
</organism>
<comment type="caution">
    <text evidence="2">The sequence shown here is derived from an EMBL/GenBank/DDBJ whole genome shotgun (WGS) entry which is preliminary data.</text>
</comment>